<evidence type="ECO:0000256" key="1">
    <source>
        <dbReference type="SAM" id="Coils"/>
    </source>
</evidence>
<dbReference type="STRING" id="766136.BHF68_04400"/>
<dbReference type="InterPro" id="IPR050469">
    <property type="entry name" value="Diguanylate_Cyclase"/>
</dbReference>
<keyword evidence="2" id="KW-0472">Membrane</keyword>
<dbReference type="Gene3D" id="3.30.70.270">
    <property type="match status" value="1"/>
</dbReference>
<dbReference type="GO" id="GO:0043709">
    <property type="term" value="P:cell adhesion involved in single-species biofilm formation"/>
    <property type="evidence" value="ECO:0007669"/>
    <property type="project" value="TreeGrafter"/>
</dbReference>
<dbReference type="Pfam" id="PF00990">
    <property type="entry name" value="GGDEF"/>
    <property type="match status" value="1"/>
</dbReference>
<proteinExistence type="predicted"/>
<reference evidence="4 5" key="1">
    <citation type="submission" date="2016-09" db="EMBL/GenBank/DDBJ databases">
        <title>Draft genome sequence for the type strain of Desulfuribacillus alkaliarsenatis AHT28, an obligately anaerobic, sulfidogenic bacterium isolated from Russian soda lake sediments.</title>
        <authorList>
            <person name="Abin C.A."/>
            <person name="Hollibaugh J.T."/>
        </authorList>
    </citation>
    <scope>NUCLEOTIDE SEQUENCE [LARGE SCALE GENOMIC DNA]</scope>
    <source>
        <strain evidence="4 5">AHT28</strain>
    </source>
</reference>
<accession>A0A1E5G3C7</accession>
<feature type="transmembrane region" description="Helical" evidence="2">
    <location>
        <begin position="242"/>
        <end position="262"/>
    </location>
</feature>
<evidence type="ECO:0000313" key="4">
    <source>
        <dbReference type="EMBL" id="OEF97577.1"/>
    </source>
</evidence>
<dbReference type="Gene3D" id="2.60.120.260">
    <property type="entry name" value="Galactose-binding domain-like"/>
    <property type="match status" value="1"/>
</dbReference>
<dbReference type="CDD" id="cd01949">
    <property type="entry name" value="GGDEF"/>
    <property type="match status" value="1"/>
</dbReference>
<evidence type="ECO:0000259" key="3">
    <source>
        <dbReference type="PROSITE" id="PS50887"/>
    </source>
</evidence>
<dbReference type="InterPro" id="IPR000160">
    <property type="entry name" value="GGDEF_dom"/>
</dbReference>
<dbReference type="EMBL" id="MIJE01000011">
    <property type="protein sequence ID" value="OEF97577.1"/>
    <property type="molecule type" value="Genomic_DNA"/>
</dbReference>
<feature type="domain" description="GGDEF" evidence="3">
    <location>
        <begin position="457"/>
        <end position="594"/>
    </location>
</feature>
<comment type="caution">
    <text evidence="4">The sequence shown here is derived from an EMBL/GenBank/DDBJ whole genome shotgun (WGS) entry which is preliminary data.</text>
</comment>
<sequence>MPRAIDGIIDTSNWDFEADGILKLNGDWSFYWQRLLEPADFVGENDQRGDWISIPADWTTHQHEGVALPSKGYATLRLTITVDDLEQVYGLKFRYFASAMNLWINGNLAHSSGLVAESADDYIGRYIPAEVFFITDTHEIDIIVQVANYHHRRVKLNEVFFGTQEQIHTMTYREVIKSSIIFGSLMLIAVYYLILYFIQRRDKAALYIAVFAFIVALRNAVMGDRILSRLLPELPPELFTKIGYLPVFILLPLVILYVREIFYSPTLDKAAHISKYVVVALTALIFITSVSFYDWLFQYALMLILLAALFMIYILITEGFFKKIRGAWIMAVGSGVILVAALNDYLSDLHVIRSVEMLSIAVLIFVLLQAIFLAWRFNDAYIRATKLATENAVMYEELQELNEQLEVKVKDRTLELEIANMRLEQLSKIDPLTSIANRRLFDERLNEEWRRALREQTPISIIMLDIDCFKEYNDNYGHLQGDTTLQQIAAALTDVVKRSTDFVARFGGEEFVVLLANTEEEGALYKAEVIRKAIEDLRIGHEYSRVGSYCTVSLGVNTQIVKESDNAEDFIRKADKALYNAKQTGRNKVVHITAVNK</sequence>
<dbReference type="GO" id="GO:0052621">
    <property type="term" value="F:diguanylate cyclase activity"/>
    <property type="evidence" value="ECO:0007669"/>
    <property type="project" value="TreeGrafter"/>
</dbReference>
<protein>
    <recommendedName>
        <fullName evidence="3">GGDEF domain-containing protein</fullName>
    </recommendedName>
</protein>
<dbReference type="Pfam" id="PF07695">
    <property type="entry name" value="7TMR-DISM_7TM"/>
    <property type="match status" value="1"/>
</dbReference>
<feature type="transmembrane region" description="Helical" evidence="2">
    <location>
        <begin position="205"/>
        <end position="222"/>
    </location>
</feature>
<evidence type="ECO:0000313" key="5">
    <source>
        <dbReference type="Proteomes" id="UP000094296"/>
    </source>
</evidence>
<dbReference type="FunFam" id="3.30.70.270:FF:000001">
    <property type="entry name" value="Diguanylate cyclase domain protein"/>
    <property type="match status" value="1"/>
</dbReference>
<feature type="transmembrane region" description="Helical" evidence="2">
    <location>
        <begin position="328"/>
        <end position="346"/>
    </location>
</feature>
<dbReference type="InterPro" id="IPR029787">
    <property type="entry name" value="Nucleotide_cyclase"/>
</dbReference>
<keyword evidence="1" id="KW-0175">Coiled coil</keyword>
<dbReference type="SMART" id="SM00267">
    <property type="entry name" value="GGDEF"/>
    <property type="match status" value="1"/>
</dbReference>
<dbReference type="SUPFAM" id="SSF55073">
    <property type="entry name" value="Nucleotide cyclase"/>
    <property type="match status" value="1"/>
</dbReference>
<feature type="transmembrane region" description="Helical" evidence="2">
    <location>
        <begin position="358"/>
        <end position="377"/>
    </location>
</feature>
<dbReference type="GO" id="GO:1902201">
    <property type="term" value="P:negative regulation of bacterial-type flagellum-dependent cell motility"/>
    <property type="evidence" value="ECO:0007669"/>
    <property type="project" value="TreeGrafter"/>
</dbReference>
<organism evidence="4 5">
    <name type="scientific">Desulfuribacillus alkaliarsenatis</name>
    <dbReference type="NCBI Taxonomy" id="766136"/>
    <lineage>
        <taxon>Bacteria</taxon>
        <taxon>Bacillati</taxon>
        <taxon>Bacillota</taxon>
        <taxon>Desulfuribacillia</taxon>
        <taxon>Desulfuribacillales</taxon>
        <taxon>Desulfuribacillaceae</taxon>
        <taxon>Desulfuribacillus</taxon>
    </lineage>
</organism>
<feature type="transmembrane region" description="Helical" evidence="2">
    <location>
        <begin position="180"/>
        <end position="198"/>
    </location>
</feature>
<evidence type="ECO:0000256" key="2">
    <source>
        <dbReference type="SAM" id="Phobius"/>
    </source>
</evidence>
<dbReference type="InterPro" id="IPR043128">
    <property type="entry name" value="Rev_trsase/Diguanyl_cyclase"/>
</dbReference>
<keyword evidence="5" id="KW-1185">Reference proteome</keyword>
<dbReference type="NCBIfam" id="TIGR00254">
    <property type="entry name" value="GGDEF"/>
    <property type="match status" value="1"/>
</dbReference>
<gene>
    <name evidence="4" type="ORF">BHF68_04400</name>
</gene>
<keyword evidence="2" id="KW-1133">Transmembrane helix</keyword>
<feature type="transmembrane region" description="Helical" evidence="2">
    <location>
        <begin position="274"/>
        <end position="293"/>
    </location>
</feature>
<name>A0A1E5G3C7_9FIRM</name>
<dbReference type="InterPro" id="IPR008979">
    <property type="entry name" value="Galactose-bd-like_sf"/>
</dbReference>
<feature type="coiled-coil region" evidence="1">
    <location>
        <begin position="384"/>
        <end position="415"/>
    </location>
</feature>
<dbReference type="SUPFAM" id="SSF49785">
    <property type="entry name" value="Galactose-binding domain-like"/>
    <property type="match status" value="1"/>
</dbReference>
<feature type="transmembrane region" description="Helical" evidence="2">
    <location>
        <begin position="299"/>
        <end position="316"/>
    </location>
</feature>
<dbReference type="PANTHER" id="PTHR45138:SF9">
    <property type="entry name" value="DIGUANYLATE CYCLASE DGCM-RELATED"/>
    <property type="match status" value="1"/>
</dbReference>
<dbReference type="GO" id="GO:0005886">
    <property type="term" value="C:plasma membrane"/>
    <property type="evidence" value="ECO:0007669"/>
    <property type="project" value="TreeGrafter"/>
</dbReference>
<keyword evidence="2" id="KW-0812">Transmembrane</keyword>
<dbReference type="PROSITE" id="PS50887">
    <property type="entry name" value="GGDEF"/>
    <property type="match status" value="1"/>
</dbReference>
<dbReference type="AlphaFoldDB" id="A0A1E5G3C7"/>
<dbReference type="InterPro" id="IPR011623">
    <property type="entry name" value="7TMR_DISM_rcpt_extracell_dom1"/>
</dbReference>
<dbReference type="Proteomes" id="UP000094296">
    <property type="component" value="Unassembled WGS sequence"/>
</dbReference>
<dbReference type="PANTHER" id="PTHR45138">
    <property type="entry name" value="REGULATORY COMPONENTS OF SENSORY TRANSDUCTION SYSTEM"/>
    <property type="match status" value="1"/>
</dbReference>